<evidence type="ECO:0000313" key="7">
    <source>
        <dbReference type="Proteomes" id="UP000014760"/>
    </source>
</evidence>
<dbReference type="InterPro" id="IPR001496">
    <property type="entry name" value="SOCS_box"/>
</dbReference>
<dbReference type="SMART" id="SM00248">
    <property type="entry name" value="ANK"/>
    <property type="match status" value="5"/>
</dbReference>
<reference evidence="5 7" key="2">
    <citation type="journal article" date="2013" name="Nature">
        <title>Insights into bilaterian evolution from three spiralian genomes.</title>
        <authorList>
            <person name="Simakov O."/>
            <person name="Marletaz F."/>
            <person name="Cho S.J."/>
            <person name="Edsinger-Gonzales E."/>
            <person name="Havlak P."/>
            <person name="Hellsten U."/>
            <person name="Kuo D.H."/>
            <person name="Larsson T."/>
            <person name="Lv J."/>
            <person name="Arendt D."/>
            <person name="Savage R."/>
            <person name="Osoegawa K."/>
            <person name="de Jong P."/>
            <person name="Grimwood J."/>
            <person name="Chapman J.A."/>
            <person name="Shapiro H."/>
            <person name="Aerts A."/>
            <person name="Otillar R.P."/>
            <person name="Terry A.Y."/>
            <person name="Boore J.L."/>
            <person name="Grigoriev I.V."/>
            <person name="Lindberg D.R."/>
            <person name="Seaver E.C."/>
            <person name="Weisblat D.A."/>
            <person name="Putnam N.H."/>
            <person name="Rokhsar D.S."/>
        </authorList>
    </citation>
    <scope>NUCLEOTIDE SEQUENCE</scope>
    <source>
        <strain evidence="5 7">I ESC-2004</strain>
    </source>
</reference>
<dbReference type="HOGENOM" id="CLU_067422_0_0_1"/>
<evidence type="ECO:0000256" key="2">
    <source>
        <dbReference type="ARBA" id="ARBA00023043"/>
    </source>
</evidence>
<proteinExistence type="predicted"/>
<protein>
    <recommendedName>
        <fullName evidence="4">SOCS box domain-containing protein</fullName>
    </recommendedName>
</protein>
<evidence type="ECO:0000256" key="3">
    <source>
        <dbReference type="PROSITE-ProRule" id="PRU00023"/>
    </source>
</evidence>
<dbReference type="OMA" id="IFHLFMR"/>
<dbReference type="InterPro" id="IPR036036">
    <property type="entry name" value="SOCS_box-like_dom_sf"/>
</dbReference>
<dbReference type="PANTHER" id="PTHR24193:SF121">
    <property type="entry name" value="ADA2A-CONTAINING COMPLEX COMPONENT 3, ISOFORM D"/>
    <property type="match status" value="1"/>
</dbReference>
<dbReference type="GO" id="GO:0000976">
    <property type="term" value="F:transcription cis-regulatory region binding"/>
    <property type="evidence" value="ECO:0007669"/>
    <property type="project" value="TreeGrafter"/>
</dbReference>
<dbReference type="SUPFAM" id="SSF158235">
    <property type="entry name" value="SOCS box-like"/>
    <property type="match status" value="1"/>
</dbReference>
<dbReference type="GO" id="GO:0045944">
    <property type="term" value="P:positive regulation of transcription by RNA polymerase II"/>
    <property type="evidence" value="ECO:0007669"/>
    <property type="project" value="TreeGrafter"/>
</dbReference>
<accession>R7UH19</accession>
<dbReference type="STRING" id="283909.R7UH19"/>
<reference evidence="6" key="3">
    <citation type="submission" date="2015-06" db="UniProtKB">
        <authorList>
            <consortium name="EnsemblMetazoa"/>
        </authorList>
    </citation>
    <scope>IDENTIFICATION</scope>
</reference>
<evidence type="ECO:0000313" key="6">
    <source>
        <dbReference type="EnsemblMetazoa" id="CapteP186739"/>
    </source>
</evidence>
<evidence type="ECO:0000259" key="4">
    <source>
        <dbReference type="PROSITE" id="PS50225"/>
    </source>
</evidence>
<dbReference type="EMBL" id="KB301197">
    <property type="protein sequence ID" value="ELU05839.1"/>
    <property type="molecule type" value="Genomic_DNA"/>
</dbReference>
<dbReference type="GO" id="GO:0035556">
    <property type="term" value="P:intracellular signal transduction"/>
    <property type="evidence" value="ECO:0007669"/>
    <property type="project" value="InterPro"/>
</dbReference>
<dbReference type="EMBL" id="AMQN01007703">
    <property type="status" value="NOT_ANNOTATED_CDS"/>
    <property type="molecule type" value="Genomic_DNA"/>
</dbReference>
<dbReference type="Proteomes" id="UP000014760">
    <property type="component" value="Unassembled WGS sequence"/>
</dbReference>
<dbReference type="PROSITE" id="PS50297">
    <property type="entry name" value="ANK_REP_REGION"/>
    <property type="match status" value="1"/>
</dbReference>
<feature type="repeat" description="ANK" evidence="3">
    <location>
        <begin position="139"/>
        <end position="171"/>
    </location>
</feature>
<reference evidence="7" key="1">
    <citation type="submission" date="2012-12" db="EMBL/GenBank/DDBJ databases">
        <authorList>
            <person name="Hellsten U."/>
            <person name="Grimwood J."/>
            <person name="Chapman J.A."/>
            <person name="Shapiro H."/>
            <person name="Aerts A."/>
            <person name="Otillar R.P."/>
            <person name="Terry A.Y."/>
            <person name="Boore J.L."/>
            <person name="Simakov O."/>
            <person name="Marletaz F."/>
            <person name="Cho S.-J."/>
            <person name="Edsinger-Gonzales E."/>
            <person name="Havlak P."/>
            <person name="Kuo D.-H."/>
            <person name="Larsson T."/>
            <person name="Lv J."/>
            <person name="Arendt D."/>
            <person name="Savage R."/>
            <person name="Osoegawa K."/>
            <person name="de Jong P."/>
            <person name="Lindberg D.R."/>
            <person name="Seaver E.C."/>
            <person name="Weisblat D.A."/>
            <person name="Putnam N.H."/>
            <person name="Grigoriev I.V."/>
            <person name="Rokhsar D.S."/>
        </authorList>
    </citation>
    <scope>NUCLEOTIDE SEQUENCE</scope>
    <source>
        <strain evidence="7">I ESC-2004</strain>
    </source>
</reference>
<gene>
    <name evidence="5" type="ORF">CAPTEDRAFT_186739</name>
</gene>
<dbReference type="Gene3D" id="1.25.40.20">
    <property type="entry name" value="Ankyrin repeat-containing domain"/>
    <property type="match status" value="1"/>
</dbReference>
<feature type="domain" description="SOCS box" evidence="4">
    <location>
        <begin position="247"/>
        <end position="312"/>
    </location>
</feature>
<keyword evidence="2 3" id="KW-0040">ANK repeat</keyword>
<dbReference type="SMART" id="SM00969">
    <property type="entry name" value="SOCS_box"/>
    <property type="match status" value="1"/>
</dbReference>
<dbReference type="AlphaFoldDB" id="R7UH19"/>
<keyword evidence="7" id="KW-1185">Reference proteome</keyword>
<dbReference type="GO" id="GO:0005634">
    <property type="term" value="C:nucleus"/>
    <property type="evidence" value="ECO:0007669"/>
    <property type="project" value="TreeGrafter"/>
</dbReference>
<dbReference type="PROSITE" id="PS50225">
    <property type="entry name" value="SOCS"/>
    <property type="match status" value="1"/>
</dbReference>
<dbReference type="Pfam" id="PF07525">
    <property type="entry name" value="SOCS_box"/>
    <property type="match status" value="1"/>
</dbReference>
<dbReference type="Pfam" id="PF12796">
    <property type="entry name" value="Ank_2"/>
    <property type="match status" value="1"/>
</dbReference>
<dbReference type="OrthoDB" id="194358at2759"/>
<sequence>MSVWRDLPSGTYEAQLPKIMPIRPRTRCNIHDLHYIIQVGEAVKVKSVLDSDKTELDINSTVGGSTALSLALNKEKPDTVSLLLSHPSTSSLLDVNKLSKDNKQRVEPPLVTACRLEDLESARLLLNRPEINVEGKDIYGHTALWMATRQRCTDLVELLIKHGASVNPSYKWSHSPLFFATKYSSRRTDIARRLLLHGASVHLTSDSPSLFFCAIMQGNLNMAKLIAEAGYNITKDKTIKKECNISMLTRSLDFIEWLQDELSSPPSLQRQCRTVIRMSIMKGNGRLCFIKSINELPLPSKIFDFITLKSLPYMKMA</sequence>
<dbReference type="InterPro" id="IPR036770">
    <property type="entry name" value="Ankyrin_rpt-contain_sf"/>
</dbReference>
<dbReference type="EnsemblMetazoa" id="CapteT186739">
    <property type="protein sequence ID" value="CapteP186739"/>
    <property type="gene ID" value="CapteG186739"/>
</dbReference>
<evidence type="ECO:0000256" key="1">
    <source>
        <dbReference type="ARBA" id="ARBA00022737"/>
    </source>
</evidence>
<dbReference type="SUPFAM" id="SSF48403">
    <property type="entry name" value="Ankyrin repeat"/>
    <property type="match status" value="1"/>
</dbReference>
<keyword evidence="1" id="KW-0677">Repeat</keyword>
<dbReference type="InterPro" id="IPR002110">
    <property type="entry name" value="Ankyrin_rpt"/>
</dbReference>
<name>R7UH19_CAPTE</name>
<dbReference type="InterPro" id="IPR050663">
    <property type="entry name" value="Ankyrin-SOCS_Box"/>
</dbReference>
<dbReference type="PROSITE" id="PS50088">
    <property type="entry name" value="ANK_REPEAT"/>
    <property type="match status" value="1"/>
</dbReference>
<organism evidence="5">
    <name type="scientific">Capitella teleta</name>
    <name type="common">Polychaete worm</name>
    <dbReference type="NCBI Taxonomy" id="283909"/>
    <lineage>
        <taxon>Eukaryota</taxon>
        <taxon>Metazoa</taxon>
        <taxon>Spiralia</taxon>
        <taxon>Lophotrochozoa</taxon>
        <taxon>Annelida</taxon>
        <taxon>Polychaeta</taxon>
        <taxon>Sedentaria</taxon>
        <taxon>Scolecida</taxon>
        <taxon>Capitellidae</taxon>
        <taxon>Capitella</taxon>
    </lineage>
</organism>
<evidence type="ECO:0000313" key="5">
    <source>
        <dbReference type="EMBL" id="ELU05839.1"/>
    </source>
</evidence>
<dbReference type="PANTHER" id="PTHR24193">
    <property type="entry name" value="ANKYRIN REPEAT PROTEIN"/>
    <property type="match status" value="1"/>
</dbReference>